<evidence type="ECO:0000313" key="2">
    <source>
        <dbReference type="Proteomes" id="UP000631421"/>
    </source>
</evidence>
<reference evidence="1" key="2">
    <citation type="submission" date="2020-08" db="EMBL/GenBank/DDBJ databases">
        <authorList>
            <person name="Chen M."/>
            <person name="Teng W."/>
            <person name="Zhao L."/>
            <person name="Hu C."/>
            <person name="Zhou Y."/>
            <person name="Han B."/>
            <person name="Song L."/>
            <person name="Shu W."/>
        </authorList>
    </citation>
    <scope>NUCLEOTIDE SEQUENCE</scope>
    <source>
        <strain evidence="1">FACHB-1277</strain>
    </source>
</reference>
<gene>
    <name evidence="1" type="ORF">H6F44_03775</name>
</gene>
<sequence length="595" mass="67539">MPRFQSRLFNWIEQSLPVRLGRNARRLLDRALDQQLGQIRELPQLIAYQAARAALYPVYLLSKSAKKALRGLQQADNRELHGNEQSINRDINGTEISTPLLDSQQDVDLRGLDNLENLSQIPLLLRPLSRLINWIEITKSKIDQGIDQKISAIAKRTSDHVVKVGDLNDNDPQDLDPNLAKWIANQLFSKIWEQEVEKRIGKSRNNENNENKIVINELNQSNPDLTKIDEVNLINSLYQKFTLGKNNRLEELRKIIEAAIAYFFGAQSTKAIDQSQDSVSDLNSNQELNSNSNQSPTIKAAIPNLLPTDQPISSSKLNEDIQEINSLQERNQLAVNSNLERIRQLIAAAIDYFIGKRSLTGDRANMANDRAFDNAVDQAKLDSTSSLKNVAPKDLANTVNQDINHISNESQDYLQIEQKLENLRNLIVQAIAYFFDKQRSRRTLDEANDLAPTDEAWLTMEDVFGDDQGPWPLPLEYESPAFTKSMNVSNPAAINSSGELQNCETTTSQIYQDRLDGSLYFTEEEVAQSKMPNSDRPLRAWLEAKATLWGYAANPVMDAIFWLDQVILKCENFIIAFWQKCVRLIKSILILPRAK</sequence>
<evidence type="ECO:0000313" key="1">
    <source>
        <dbReference type="EMBL" id="MBD2149247.1"/>
    </source>
</evidence>
<proteinExistence type="predicted"/>
<protein>
    <submittedName>
        <fullName evidence="1">Uncharacterized protein</fullName>
    </submittedName>
</protein>
<reference evidence="1" key="1">
    <citation type="journal article" date="2015" name="ISME J.">
        <title>Draft Genome Sequence of Streptomyces incarnatus NRRL8089, which Produces the Nucleoside Antibiotic Sinefungin.</title>
        <authorList>
            <person name="Oshima K."/>
            <person name="Hattori M."/>
            <person name="Shimizu H."/>
            <person name="Fukuda K."/>
            <person name="Nemoto M."/>
            <person name="Inagaki K."/>
            <person name="Tamura T."/>
        </authorList>
    </citation>
    <scope>NUCLEOTIDE SEQUENCE</scope>
    <source>
        <strain evidence="1">FACHB-1277</strain>
    </source>
</reference>
<dbReference type="AlphaFoldDB" id="A0A926US07"/>
<dbReference type="Proteomes" id="UP000631421">
    <property type="component" value="Unassembled WGS sequence"/>
</dbReference>
<dbReference type="EMBL" id="JACJPY010000007">
    <property type="protein sequence ID" value="MBD2149247.1"/>
    <property type="molecule type" value="Genomic_DNA"/>
</dbReference>
<keyword evidence="2" id="KW-1185">Reference proteome</keyword>
<name>A0A926US07_9CYAN</name>
<organism evidence="1 2">
    <name type="scientific">Pseudanabaena cinerea FACHB-1277</name>
    <dbReference type="NCBI Taxonomy" id="2949581"/>
    <lineage>
        <taxon>Bacteria</taxon>
        <taxon>Bacillati</taxon>
        <taxon>Cyanobacteriota</taxon>
        <taxon>Cyanophyceae</taxon>
        <taxon>Pseudanabaenales</taxon>
        <taxon>Pseudanabaenaceae</taxon>
        <taxon>Pseudanabaena</taxon>
        <taxon>Pseudanabaena cinerea</taxon>
    </lineage>
</organism>
<accession>A0A926US07</accession>
<dbReference type="RefSeq" id="WP_190349623.1">
    <property type="nucleotide sequence ID" value="NZ_JACJPY010000007.1"/>
</dbReference>
<comment type="caution">
    <text evidence="1">The sequence shown here is derived from an EMBL/GenBank/DDBJ whole genome shotgun (WGS) entry which is preliminary data.</text>
</comment>